<dbReference type="EMBL" id="CM037160">
    <property type="protein sequence ID" value="KAH7839845.1"/>
    <property type="molecule type" value="Genomic_DNA"/>
</dbReference>
<protein>
    <submittedName>
        <fullName evidence="1">Uncharacterized protein</fullName>
    </submittedName>
</protein>
<keyword evidence="2" id="KW-1185">Reference proteome</keyword>
<gene>
    <name evidence="1" type="ORF">Vadar_009572</name>
</gene>
<evidence type="ECO:0000313" key="1">
    <source>
        <dbReference type="EMBL" id="KAH7839845.1"/>
    </source>
</evidence>
<dbReference type="Proteomes" id="UP000828048">
    <property type="component" value="Chromosome 10"/>
</dbReference>
<proteinExistence type="predicted"/>
<comment type="caution">
    <text evidence="1">The sequence shown here is derived from an EMBL/GenBank/DDBJ whole genome shotgun (WGS) entry which is preliminary data.</text>
</comment>
<evidence type="ECO:0000313" key="2">
    <source>
        <dbReference type="Proteomes" id="UP000828048"/>
    </source>
</evidence>
<name>A0ACB7XGS1_9ERIC</name>
<reference evidence="1 2" key="1">
    <citation type="journal article" date="2021" name="Hortic Res">
        <title>High-quality reference genome and annotation aids understanding of berry development for evergreen blueberry (Vaccinium darrowii).</title>
        <authorList>
            <person name="Yu J."/>
            <person name="Hulse-Kemp A.M."/>
            <person name="Babiker E."/>
            <person name="Staton M."/>
        </authorList>
    </citation>
    <scope>NUCLEOTIDE SEQUENCE [LARGE SCALE GENOMIC DNA]</scope>
    <source>
        <strain evidence="2">cv. NJ 8807/NJ 8810</strain>
        <tissue evidence="1">Young leaf</tissue>
    </source>
</reference>
<sequence>MQMIRRSLPRSENYAAGRCRIYRSPSRNYFLIDQGSFLSWVYTMKPDNDPLFRQSALLCKLDTKPSANKNSAFDIAKREGIMMGNQNGALSDHNNCETDTARLASGNDGFCNNPELECIMFVEDRTTGNGDAVRDAVSPCAIPSNKKELFQRDMEFHSGKNGIQNELEYRESIAPCAIPSRKMGKFDTDAYTDKNVLECKLPELIVCYKDNPFHAVKDICIDEGVPSKDKVSVECGEENCLRTFLRSNENKYCGLTGQEATELLSSCGSKSSSENDSHEINSYECGPKEEIELRSSSGSKSSSDNDSDEVDTSECRIEEIELLSRRGSKPSLADDCQVVDTHVCGNKERVETELLASAKNVLADDIGKDNGPMVPEQTDEANLNTAQEKDNDVSRKKIVTNRVDTQKSLKELFASPECETIEVGQRSSQMPLSEQPCETPSMISSHAESSKCNPANNLAYNSKVESGAITFDFNSLKPAASERDEIPNDTNLEPHLKIDTENKHDDVISDSFSVSSENHQSQGETSFSMAALPLSGLITYSGHITTSGSVSHRSDSSTTSIRSFAFPVLQNEWNSSPIRMAKADRRHHRRQRGWHGLFCCRF</sequence>
<organism evidence="1 2">
    <name type="scientific">Vaccinium darrowii</name>
    <dbReference type="NCBI Taxonomy" id="229202"/>
    <lineage>
        <taxon>Eukaryota</taxon>
        <taxon>Viridiplantae</taxon>
        <taxon>Streptophyta</taxon>
        <taxon>Embryophyta</taxon>
        <taxon>Tracheophyta</taxon>
        <taxon>Spermatophyta</taxon>
        <taxon>Magnoliopsida</taxon>
        <taxon>eudicotyledons</taxon>
        <taxon>Gunneridae</taxon>
        <taxon>Pentapetalae</taxon>
        <taxon>asterids</taxon>
        <taxon>Ericales</taxon>
        <taxon>Ericaceae</taxon>
        <taxon>Vaccinioideae</taxon>
        <taxon>Vaccinieae</taxon>
        <taxon>Vaccinium</taxon>
    </lineage>
</organism>
<accession>A0ACB7XGS1</accession>